<organism evidence="5 6">
    <name type="scientific">Chrysodeixis includens</name>
    <name type="common">Soybean looper</name>
    <name type="synonym">Pseudoplusia includens</name>
    <dbReference type="NCBI Taxonomy" id="689277"/>
    <lineage>
        <taxon>Eukaryota</taxon>
        <taxon>Metazoa</taxon>
        <taxon>Ecdysozoa</taxon>
        <taxon>Arthropoda</taxon>
        <taxon>Hexapoda</taxon>
        <taxon>Insecta</taxon>
        <taxon>Pterygota</taxon>
        <taxon>Neoptera</taxon>
        <taxon>Endopterygota</taxon>
        <taxon>Lepidoptera</taxon>
        <taxon>Glossata</taxon>
        <taxon>Ditrysia</taxon>
        <taxon>Noctuoidea</taxon>
        <taxon>Noctuidae</taxon>
        <taxon>Plusiinae</taxon>
        <taxon>Chrysodeixis</taxon>
    </lineage>
</organism>
<dbReference type="InterPro" id="IPR003591">
    <property type="entry name" value="Leu-rich_rpt_typical-subtyp"/>
</dbReference>
<evidence type="ECO:0000256" key="1">
    <source>
        <dbReference type="ARBA" id="ARBA00022614"/>
    </source>
</evidence>
<evidence type="ECO:0000313" key="5">
    <source>
        <dbReference type="EMBL" id="CAH0597690.1"/>
    </source>
</evidence>
<reference evidence="5" key="1">
    <citation type="submission" date="2021-12" db="EMBL/GenBank/DDBJ databases">
        <authorList>
            <person name="King R."/>
        </authorList>
    </citation>
    <scope>NUCLEOTIDE SEQUENCE</scope>
</reference>
<dbReference type="AlphaFoldDB" id="A0A9P0BWC8"/>
<evidence type="ECO:0000256" key="4">
    <source>
        <dbReference type="SAM" id="SignalP"/>
    </source>
</evidence>
<dbReference type="Gene3D" id="3.80.10.10">
    <property type="entry name" value="Ribonuclease Inhibitor"/>
    <property type="match status" value="3"/>
</dbReference>
<dbReference type="InterPro" id="IPR050328">
    <property type="entry name" value="Dev_Immune_Receptor"/>
</dbReference>
<keyword evidence="3" id="KW-0677">Repeat</keyword>
<sequence>MSAHHFILLAVIIVTEAQIICKTRNVTNVLCIGGKTDYVLARGLVSDNTNTTRIKIRSCRITEVENEAFNNLTSLKYLDLSRNRIERLNIGVLDDTKLLISLNLSYNQLTVLPVGIFDQITHLTHLDLKVNKINALELGVFDKLRRLKYLDLSDNDFTGRELHPHLFDHNPYILFIDFSRNDMIAAPEDLLHAFQSLQVLNLDGCFLNEIPAFAIEPNLRTLKQLVLSTNQISNLQNESLFANLENLEYLDLSYNIIGKFLKVKHKKKKKRKKNIDGEIFMPLRRLQTILLNNNKVKFIPETLFRSLPKLTKIDLSVNKIEEVPVNAFKGSPLKELNLSYNKITYLQENFCQELLNSGSKLKKFLFDANPWQCACLMEFLKEVKRLGIGFNSAKYEGKELVCVTSTDYNCKRNPSVIDMYVDTYRELMGITTTL</sequence>
<keyword evidence="2 4" id="KW-0732">Signal</keyword>
<dbReference type="PRINTS" id="PR00019">
    <property type="entry name" value="LEURICHRPT"/>
</dbReference>
<dbReference type="Pfam" id="PF13855">
    <property type="entry name" value="LRR_8"/>
    <property type="match status" value="2"/>
</dbReference>
<accession>A0A9P0BWC8</accession>
<dbReference type="PANTHER" id="PTHR24373">
    <property type="entry name" value="SLIT RELATED LEUCINE-RICH REPEAT NEURONAL PROTEIN"/>
    <property type="match status" value="1"/>
</dbReference>
<keyword evidence="6" id="KW-1185">Reference proteome</keyword>
<keyword evidence="1" id="KW-0433">Leucine-rich repeat</keyword>
<feature type="chain" id="PRO_5040125424" evidence="4">
    <location>
        <begin position="18"/>
        <end position="434"/>
    </location>
</feature>
<dbReference type="EMBL" id="LR824027">
    <property type="protein sequence ID" value="CAH0597690.1"/>
    <property type="molecule type" value="Genomic_DNA"/>
</dbReference>
<dbReference type="Pfam" id="PF13516">
    <property type="entry name" value="LRR_6"/>
    <property type="match status" value="1"/>
</dbReference>
<dbReference type="PROSITE" id="PS51450">
    <property type="entry name" value="LRR"/>
    <property type="match status" value="3"/>
</dbReference>
<dbReference type="FunFam" id="3.80.10.10:FF:001164">
    <property type="entry name" value="GH01279p"/>
    <property type="match status" value="1"/>
</dbReference>
<dbReference type="SMART" id="SM00369">
    <property type="entry name" value="LRR_TYP"/>
    <property type="match status" value="9"/>
</dbReference>
<dbReference type="Proteomes" id="UP001154114">
    <property type="component" value="Chromosome 24"/>
</dbReference>
<protein>
    <submittedName>
        <fullName evidence="5">Uncharacterized protein</fullName>
    </submittedName>
</protein>
<evidence type="ECO:0000256" key="2">
    <source>
        <dbReference type="ARBA" id="ARBA00022729"/>
    </source>
</evidence>
<dbReference type="SUPFAM" id="SSF52058">
    <property type="entry name" value="L domain-like"/>
    <property type="match status" value="1"/>
</dbReference>
<dbReference type="OrthoDB" id="676979at2759"/>
<dbReference type="InterPro" id="IPR032675">
    <property type="entry name" value="LRR_dom_sf"/>
</dbReference>
<evidence type="ECO:0000256" key="3">
    <source>
        <dbReference type="ARBA" id="ARBA00022737"/>
    </source>
</evidence>
<dbReference type="PANTHER" id="PTHR24373:SF384">
    <property type="entry name" value="LEUCINE RICH REPEAT CONTAINING 38"/>
    <property type="match status" value="1"/>
</dbReference>
<gene>
    <name evidence="5" type="ORF">CINC_LOCUS7783</name>
</gene>
<dbReference type="InterPro" id="IPR001611">
    <property type="entry name" value="Leu-rich_rpt"/>
</dbReference>
<name>A0A9P0BWC8_CHRIL</name>
<feature type="signal peptide" evidence="4">
    <location>
        <begin position="1"/>
        <end position="17"/>
    </location>
</feature>
<proteinExistence type="predicted"/>
<evidence type="ECO:0000313" key="6">
    <source>
        <dbReference type="Proteomes" id="UP001154114"/>
    </source>
</evidence>